<dbReference type="WBParaSite" id="HPBE_0001605801-mRNA-1">
    <property type="protein sequence ID" value="HPBE_0001605801-mRNA-1"/>
    <property type="gene ID" value="HPBE_0001605801"/>
</dbReference>
<evidence type="ECO:0000313" key="4">
    <source>
        <dbReference type="Proteomes" id="UP000050761"/>
    </source>
</evidence>
<evidence type="ECO:0000259" key="2">
    <source>
        <dbReference type="Pfam" id="PF23546"/>
    </source>
</evidence>
<name>A0A183G3Q6_HELPZ</name>
<dbReference type="OrthoDB" id="430051at2759"/>
<keyword evidence="4" id="KW-1185">Reference proteome</keyword>
<dbReference type="EMBL" id="UZAH01029198">
    <property type="protein sequence ID" value="VDP04798.1"/>
    <property type="molecule type" value="Genomic_DNA"/>
</dbReference>
<evidence type="ECO:0000256" key="1">
    <source>
        <dbReference type="SAM" id="MobiDB-lite"/>
    </source>
</evidence>
<reference evidence="3 4" key="1">
    <citation type="submission" date="2018-11" db="EMBL/GenBank/DDBJ databases">
        <authorList>
            <consortium name="Pathogen Informatics"/>
        </authorList>
    </citation>
    <scope>NUCLEOTIDE SEQUENCE [LARGE SCALE GENOMIC DNA]</scope>
</reference>
<sequence>MAKIRSKRELQFGVKGAARPSSDSALMLRTKVIVIIAPGKADYRAVRDHALEMFRQKFVYYSGRPFSRCGKRRRYMKLVETRPQRLFCSTFQETYWIPNFKVGVLHPYGEKKSPLDEFELVYWHGTGEKLALCPFCYDNPPFESMKEGDGCINCPHPELCGCLQKCGGVMVLDPQSHPKWRLTWNRCPLVVAMFDGALKLRCEARIVCAECKGKSPLSDEKSTFKGCLFCDESVKDLVNLHHAFRSEDDYHQMMASQRGRRGGGGPGRSARGRCRAGPGSVRRYGMAG</sequence>
<reference evidence="5" key="2">
    <citation type="submission" date="2019-09" db="UniProtKB">
        <authorList>
            <consortium name="WormBaseParasite"/>
        </authorList>
    </citation>
    <scope>IDENTIFICATION</scope>
</reference>
<accession>A0A3P8B540</accession>
<dbReference type="Proteomes" id="UP000050761">
    <property type="component" value="Unassembled WGS sequence"/>
</dbReference>
<protein>
    <submittedName>
        <fullName evidence="5">DNA topoisomerase</fullName>
    </submittedName>
</protein>
<evidence type="ECO:0000313" key="3">
    <source>
        <dbReference type="EMBL" id="VDP04798.1"/>
    </source>
</evidence>
<feature type="domain" description="DNA topoisomerase 3-beta zinc ribbon" evidence="2">
    <location>
        <begin position="62"/>
        <end position="99"/>
    </location>
</feature>
<evidence type="ECO:0000313" key="5">
    <source>
        <dbReference type="WBParaSite" id="HPBE_0001605801-mRNA-1"/>
    </source>
</evidence>
<gene>
    <name evidence="3" type="ORF">HPBE_LOCUS16057</name>
</gene>
<organism evidence="4 5">
    <name type="scientific">Heligmosomoides polygyrus</name>
    <name type="common">Parasitic roundworm</name>
    <dbReference type="NCBI Taxonomy" id="6339"/>
    <lineage>
        <taxon>Eukaryota</taxon>
        <taxon>Metazoa</taxon>
        <taxon>Ecdysozoa</taxon>
        <taxon>Nematoda</taxon>
        <taxon>Chromadorea</taxon>
        <taxon>Rhabditida</taxon>
        <taxon>Rhabditina</taxon>
        <taxon>Rhabditomorpha</taxon>
        <taxon>Strongyloidea</taxon>
        <taxon>Heligmosomidae</taxon>
        <taxon>Heligmosomoides</taxon>
    </lineage>
</organism>
<dbReference type="InterPro" id="IPR056452">
    <property type="entry name" value="Zn_ribbon_TOP3B"/>
</dbReference>
<proteinExistence type="predicted"/>
<feature type="region of interest" description="Disordered" evidence="1">
    <location>
        <begin position="256"/>
        <end position="288"/>
    </location>
</feature>
<accession>A0A183G3Q6</accession>
<dbReference type="Pfam" id="PF23546">
    <property type="entry name" value="Zn_ribbon_TOP3B"/>
    <property type="match status" value="1"/>
</dbReference>
<dbReference type="AlphaFoldDB" id="A0A183G3Q6"/>